<dbReference type="InterPro" id="IPR007863">
    <property type="entry name" value="Peptidase_M16_C"/>
</dbReference>
<dbReference type="InterPro" id="IPR011765">
    <property type="entry name" value="Pept_M16_N"/>
</dbReference>
<dbReference type="GO" id="GO:0046872">
    <property type="term" value="F:metal ion binding"/>
    <property type="evidence" value="ECO:0007669"/>
    <property type="project" value="InterPro"/>
</dbReference>
<evidence type="ECO:0000313" key="5">
    <source>
        <dbReference type="Ensembl" id="ENSMODP00000042066.1"/>
    </source>
</evidence>
<evidence type="ECO:0000256" key="2">
    <source>
        <dbReference type="ARBA" id="ARBA00011853"/>
    </source>
</evidence>
<dbReference type="Ensembl" id="ENSMODT00000065124.1">
    <property type="protein sequence ID" value="ENSMODP00000042066.1"/>
    <property type="gene ID" value="ENSMODG00000006591.4"/>
</dbReference>
<protein>
    <recommendedName>
        <fullName evidence="3">Pitrilysin metalloproteinase 1</fullName>
    </recommendedName>
</protein>
<sequence>MWSRWKLLNLGCRFINYKPWRWRSSTACDRALEYKIGEKIHGFTINQVTPLPELFLTAVKLNHDSTGAQYLHVAREDKNNLFSVQFRTTPMDSTGVPHILEHTVLCGSMKYPCRDPFFKMLNRSLATFMNAFTASDYTLYPFSTQNSKDFQNLLSVYLDAVFFPCLRELDFWQEGWRLEHENPTDPQSPLVFKGVVFNEMKGAFTDNERIFSQYLQNQLLPDHTYSVVSGGDPLSIPDLSWEQLKQFHATHYHPSNARFFTYGNLPLEQHLRQIHEEALSKFQRIESSTTVPAQKLWDIPREYHVTCGPDTFATDSTKQTTISVSFLLPEYNGYTREAYFSVGLQGIADKHMETVKNIITRTIDEVIEKGFEDNRVEALLHKIEIQMKHQSTSFGLALTSYIASCWNHEGDPTELLNLGKQVTQFRKCLKENPNFLQEKVKQYFKNNQHRLTLSMSPDEKYYEKQAQMETEKLKQKVDSLSMKDRQQIYEKGLELRTLQSKPQDASCLPALKVSDIERTISFTELDIALAADEIPVQYCAQPTNGVVYFRAFSSLNTLPEELRPYVPLFCSVLTKMGCGIYDYREQAQQIELKTGGMSVTPHVIPDDSHLDMYEQGVLFSSLCLDRNLSDMMHLWSEIFNNPHFEDEEHFKVLVKMTAQELSNGIPDSGHLYASIRASRTLTPAGDLQETFNGMDQVRLMKRIAETSDLKPILRKLPRIKKHLLNCDNMRCSVNAAPQQMSQAGKEIENFIKNLGRSKKERKSVRPHVIEKPDSKPVGGDFINCPQIIRKLITDPTFKPCQMKTHFLLPFPVNYVGECVRTVPYTDPDYASLRILARLMTAKFLHTEIREKGGAYGGGAKLSSNGIFTFYSYRDPNSIETLQCFEKAVNWAKSGSFTLEDIDEAKLSVFSVADAPVAPSDKGMDQFLYGLSDEMKQAHREQLFAVSHEQLINVSNKYLGIGQSTRGLAILGPDNVNIDKDPSWR</sequence>
<gene>
    <name evidence="5" type="primary">PITRM1</name>
</gene>
<reference evidence="5" key="3">
    <citation type="submission" date="2025-09" db="UniProtKB">
        <authorList>
            <consortium name="Ensembl"/>
        </authorList>
    </citation>
    <scope>IDENTIFICATION</scope>
</reference>
<keyword evidence="6" id="KW-1185">Reference proteome</keyword>
<dbReference type="Gene3D" id="3.30.830.10">
    <property type="entry name" value="Metalloenzyme, LuxS/M16 peptidase-like"/>
    <property type="match status" value="5"/>
</dbReference>
<dbReference type="Pfam" id="PF22516">
    <property type="entry name" value="PreP_C"/>
    <property type="match status" value="1"/>
</dbReference>
<dbReference type="SMART" id="SM01264">
    <property type="entry name" value="M16C_associated"/>
    <property type="match status" value="1"/>
</dbReference>
<comment type="subunit">
    <text evidence="2">Monomer and homodimer; homodimerization is induced by binding of the substrate.</text>
</comment>
<dbReference type="FunFam" id="3.30.830.10:FF:000020">
    <property type="entry name" value="Mitochondrial presequence protease"/>
    <property type="match status" value="1"/>
</dbReference>
<dbReference type="Proteomes" id="UP000002280">
    <property type="component" value="Chromosome 8"/>
</dbReference>
<dbReference type="InterPro" id="IPR055130">
    <property type="entry name" value="PreP_C"/>
</dbReference>
<dbReference type="FunFam" id="3.30.830.10:FF:000011">
    <property type="entry name" value="Presequence protease, mitochondrial"/>
    <property type="match status" value="1"/>
</dbReference>
<dbReference type="GO" id="GO:0006508">
    <property type="term" value="P:proteolysis"/>
    <property type="evidence" value="ECO:0007669"/>
    <property type="project" value="InterPro"/>
</dbReference>
<dbReference type="GO" id="GO:0005759">
    <property type="term" value="C:mitochondrial matrix"/>
    <property type="evidence" value="ECO:0007669"/>
    <property type="project" value="UniProtKB-SubCell"/>
</dbReference>
<proteinExistence type="predicted"/>
<organism evidence="5 6">
    <name type="scientific">Monodelphis domestica</name>
    <name type="common">Gray short-tailed opossum</name>
    <dbReference type="NCBI Taxonomy" id="13616"/>
    <lineage>
        <taxon>Eukaryota</taxon>
        <taxon>Metazoa</taxon>
        <taxon>Chordata</taxon>
        <taxon>Craniata</taxon>
        <taxon>Vertebrata</taxon>
        <taxon>Euteleostomi</taxon>
        <taxon>Mammalia</taxon>
        <taxon>Metatheria</taxon>
        <taxon>Didelphimorphia</taxon>
        <taxon>Didelphidae</taxon>
        <taxon>Monodelphis</taxon>
    </lineage>
</organism>
<name>A0A5F8G3Q5_MONDO</name>
<dbReference type="Pfam" id="PF05193">
    <property type="entry name" value="Peptidase_M16_C"/>
    <property type="match status" value="1"/>
</dbReference>
<dbReference type="AlphaFoldDB" id="A0A5F8G3Q5"/>
<dbReference type="Pfam" id="PF00675">
    <property type="entry name" value="Peptidase_M16"/>
    <property type="match status" value="1"/>
</dbReference>
<evidence type="ECO:0000256" key="1">
    <source>
        <dbReference type="ARBA" id="ARBA00004305"/>
    </source>
</evidence>
<dbReference type="InterPro" id="IPR011249">
    <property type="entry name" value="Metalloenz_LuxS/M16"/>
</dbReference>
<accession>A0A5F8G3Q5</accession>
<evidence type="ECO:0000259" key="4">
    <source>
        <dbReference type="SMART" id="SM01264"/>
    </source>
</evidence>
<dbReference type="FunFam" id="3.30.830.10:FF:000013">
    <property type="entry name" value="Mitochondrial presequence protease"/>
    <property type="match status" value="1"/>
</dbReference>
<dbReference type="GeneTree" id="ENSGT00390000018381"/>
<evidence type="ECO:0000313" key="6">
    <source>
        <dbReference type="Proteomes" id="UP000002280"/>
    </source>
</evidence>
<evidence type="ECO:0000256" key="3">
    <source>
        <dbReference type="ARBA" id="ARBA00032857"/>
    </source>
</evidence>
<reference evidence="5" key="2">
    <citation type="submission" date="2025-08" db="UniProtKB">
        <authorList>
            <consortium name="Ensembl"/>
        </authorList>
    </citation>
    <scope>IDENTIFICATION</scope>
</reference>
<dbReference type="PANTHER" id="PTHR43016">
    <property type="entry name" value="PRESEQUENCE PROTEASE"/>
    <property type="match status" value="1"/>
</dbReference>
<dbReference type="SUPFAM" id="SSF63411">
    <property type="entry name" value="LuxS/MPP-like metallohydrolase"/>
    <property type="match status" value="4"/>
</dbReference>
<dbReference type="InterPro" id="IPR013578">
    <property type="entry name" value="Peptidase_M16C_assoc"/>
</dbReference>
<comment type="subcellular location">
    <subcellularLocation>
        <location evidence="1">Mitochondrion matrix</location>
    </subcellularLocation>
</comment>
<dbReference type="Pfam" id="PF08367">
    <property type="entry name" value="M16C_assoc"/>
    <property type="match status" value="1"/>
</dbReference>
<dbReference type="PANTHER" id="PTHR43016:SF13">
    <property type="entry name" value="PRESEQUENCE PROTEASE, MITOCHONDRIAL"/>
    <property type="match status" value="1"/>
</dbReference>
<dbReference type="FunFam" id="3.30.830.10:FF:000224">
    <property type="entry name" value="Pitrilysin metallepetidase 1 (Predicted)"/>
    <property type="match status" value="1"/>
</dbReference>
<reference evidence="5 6" key="1">
    <citation type="journal article" date="2007" name="Nature">
        <title>Genome of the marsupial Monodelphis domestica reveals innovation in non-coding sequences.</title>
        <authorList>
            <person name="Mikkelsen T.S."/>
            <person name="Wakefield M.J."/>
            <person name="Aken B."/>
            <person name="Amemiya C.T."/>
            <person name="Chang J.L."/>
            <person name="Duke S."/>
            <person name="Garber M."/>
            <person name="Gentles A.J."/>
            <person name="Goodstadt L."/>
            <person name="Heger A."/>
            <person name="Jurka J."/>
            <person name="Kamal M."/>
            <person name="Mauceli E."/>
            <person name="Searle S.M."/>
            <person name="Sharpe T."/>
            <person name="Baker M.L."/>
            <person name="Batzer M.A."/>
            <person name="Benos P.V."/>
            <person name="Belov K."/>
            <person name="Clamp M."/>
            <person name="Cook A."/>
            <person name="Cuff J."/>
            <person name="Das R."/>
            <person name="Davidow L."/>
            <person name="Deakin J.E."/>
            <person name="Fazzari M.J."/>
            <person name="Glass J.L."/>
            <person name="Grabherr M."/>
            <person name="Greally J.M."/>
            <person name="Gu W."/>
            <person name="Hore T.A."/>
            <person name="Huttley G.A."/>
            <person name="Kleber M."/>
            <person name="Jirtle R.L."/>
            <person name="Koina E."/>
            <person name="Lee J.T."/>
            <person name="Mahony S."/>
            <person name="Marra M.A."/>
            <person name="Miller R.D."/>
            <person name="Nicholls R.D."/>
            <person name="Oda M."/>
            <person name="Papenfuss A.T."/>
            <person name="Parra Z.E."/>
            <person name="Pollock D.D."/>
            <person name="Ray D.A."/>
            <person name="Schein J.E."/>
            <person name="Speed T.P."/>
            <person name="Thompson K."/>
            <person name="VandeBerg J.L."/>
            <person name="Wade C.M."/>
            <person name="Walker J.A."/>
            <person name="Waters P.D."/>
            <person name="Webber C."/>
            <person name="Weidman J.R."/>
            <person name="Xie X."/>
            <person name="Zody M.C."/>
            <person name="Baldwin J."/>
            <person name="Abdouelleil A."/>
            <person name="Abdulkadir J."/>
            <person name="Abebe A."/>
            <person name="Abera B."/>
            <person name="Abreu J."/>
            <person name="Acer S.C."/>
            <person name="Aftuck L."/>
            <person name="Alexander A."/>
            <person name="An P."/>
            <person name="Anderson E."/>
            <person name="Anderson S."/>
            <person name="Arachi H."/>
            <person name="Azer M."/>
            <person name="Bachantsang P."/>
            <person name="Barry A."/>
            <person name="Bayul T."/>
            <person name="Berlin A."/>
            <person name="Bessette D."/>
            <person name="Bloom T."/>
            <person name="Bloom T."/>
            <person name="Boguslavskiy L."/>
            <person name="Bonnet C."/>
            <person name="Boukhgalter B."/>
            <person name="Bourzgui I."/>
            <person name="Brown A."/>
            <person name="Cahill P."/>
            <person name="Channer S."/>
            <person name="Cheshatsang Y."/>
            <person name="Chuda L."/>
            <person name="Citroen M."/>
            <person name="Collymore A."/>
            <person name="Cooke P."/>
            <person name="Costello M."/>
            <person name="D'Aco K."/>
            <person name="Daza R."/>
            <person name="De Haan G."/>
            <person name="DeGray S."/>
            <person name="DeMaso C."/>
            <person name="Dhargay N."/>
            <person name="Dooley K."/>
            <person name="Dooley E."/>
            <person name="Doricent M."/>
            <person name="Dorje P."/>
            <person name="Dorjee K."/>
            <person name="Dupes A."/>
            <person name="Elong R."/>
            <person name="Falk J."/>
            <person name="Farina A."/>
            <person name="Faro S."/>
            <person name="Ferguson D."/>
            <person name="Fisher S."/>
            <person name="Foley C.D."/>
            <person name="Franke A."/>
            <person name="Friedrich D."/>
            <person name="Gadbois L."/>
            <person name="Gearin G."/>
            <person name="Gearin C.R."/>
            <person name="Giannoukos G."/>
            <person name="Goode T."/>
            <person name="Graham J."/>
            <person name="Grandbois E."/>
            <person name="Grewal S."/>
            <person name="Gyaltsen K."/>
            <person name="Hafez N."/>
            <person name="Hagos B."/>
            <person name="Hall J."/>
            <person name="Henson C."/>
            <person name="Hollinger A."/>
            <person name="Honan T."/>
            <person name="Huard M.D."/>
            <person name="Hughes L."/>
            <person name="Hurhula B."/>
            <person name="Husby M.E."/>
            <person name="Kamat A."/>
            <person name="Kanga B."/>
            <person name="Kashin S."/>
            <person name="Khazanovich D."/>
            <person name="Kisner P."/>
            <person name="Lance K."/>
            <person name="Lara M."/>
            <person name="Lee W."/>
            <person name="Lennon N."/>
            <person name="Letendre F."/>
            <person name="LeVine R."/>
            <person name="Lipovsky A."/>
            <person name="Liu X."/>
            <person name="Liu J."/>
            <person name="Liu S."/>
            <person name="Lokyitsang T."/>
            <person name="Lokyitsang Y."/>
            <person name="Lubonja R."/>
            <person name="Lui A."/>
            <person name="MacDonald P."/>
            <person name="Magnisalis V."/>
            <person name="Maru K."/>
            <person name="Matthews C."/>
            <person name="McCusker W."/>
            <person name="McDonough S."/>
            <person name="Mehta T."/>
            <person name="Meldrim J."/>
            <person name="Meneus L."/>
            <person name="Mihai O."/>
            <person name="Mihalev A."/>
            <person name="Mihova T."/>
            <person name="Mittelman R."/>
            <person name="Mlenga V."/>
            <person name="Montmayeur A."/>
            <person name="Mulrain L."/>
            <person name="Navidi A."/>
            <person name="Naylor J."/>
            <person name="Negash T."/>
            <person name="Nguyen T."/>
            <person name="Nguyen N."/>
            <person name="Nicol R."/>
            <person name="Norbu C."/>
            <person name="Norbu N."/>
            <person name="Novod N."/>
            <person name="O'Neill B."/>
            <person name="Osman S."/>
            <person name="Markiewicz E."/>
            <person name="Oyono O.L."/>
            <person name="Patti C."/>
            <person name="Phunkhang P."/>
            <person name="Pierre F."/>
            <person name="Priest M."/>
            <person name="Raghuraman S."/>
            <person name="Rege F."/>
            <person name="Reyes R."/>
            <person name="Rise C."/>
            <person name="Rogov P."/>
            <person name="Ross K."/>
            <person name="Ryan E."/>
            <person name="Settipalli S."/>
            <person name="Shea T."/>
            <person name="Sherpa N."/>
            <person name="Shi L."/>
            <person name="Shih D."/>
            <person name="Sparrow T."/>
            <person name="Spaulding J."/>
            <person name="Stalker J."/>
            <person name="Stange-Thomann N."/>
            <person name="Stavropoulos S."/>
            <person name="Stone C."/>
            <person name="Strader C."/>
            <person name="Tesfaye S."/>
            <person name="Thomson T."/>
            <person name="Thoulutsang Y."/>
            <person name="Thoulutsang D."/>
            <person name="Topham K."/>
            <person name="Topping I."/>
            <person name="Tsamla T."/>
            <person name="Vassiliev H."/>
            <person name="Vo A."/>
            <person name="Wangchuk T."/>
            <person name="Wangdi T."/>
            <person name="Weiand M."/>
            <person name="Wilkinson J."/>
            <person name="Wilson A."/>
            <person name="Yadav S."/>
            <person name="Young G."/>
            <person name="Yu Q."/>
            <person name="Zembek L."/>
            <person name="Zhong D."/>
            <person name="Zimmer A."/>
            <person name="Zwirko Z."/>
            <person name="Jaffe D.B."/>
            <person name="Alvarez P."/>
            <person name="Brockman W."/>
            <person name="Butler J."/>
            <person name="Chin C."/>
            <person name="Gnerre S."/>
            <person name="MacCallum I."/>
            <person name="Graves J.A."/>
            <person name="Ponting C.P."/>
            <person name="Breen M."/>
            <person name="Samollow P.B."/>
            <person name="Lander E.S."/>
            <person name="Lindblad-Toh K."/>
        </authorList>
    </citation>
    <scope>NUCLEOTIDE SEQUENCE [LARGE SCALE GENOMIC DNA]</scope>
</reference>
<dbReference type="Bgee" id="ENSMODG00000006591">
    <property type="expression patterns" value="Expressed in forelimb bud and 21 other cell types or tissues"/>
</dbReference>
<feature type="domain" description="Peptidase M16C associated" evidence="4">
    <location>
        <begin position="455"/>
        <end position="703"/>
    </location>
</feature>